<dbReference type="Proteomes" id="UP001431776">
    <property type="component" value="Unassembled WGS sequence"/>
</dbReference>
<dbReference type="Pfam" id="PF13598">
    <property type="entry name" value="DUF4139"/>
    <property type="match status" value="1"/>
</dbReference>
<keyword evidence="4" id="KW-1185">Reference proteome</keyword>
<dbReference type="RefSeq" id="WP_349243787.1">
    <property type="nucleotide sequence ID" value="NZ_JASCXX010000004.1"/>
</dbReference>
<feature type="signal peptide" evidence="1">
    <location>
        <begin position="1"/>
        <end position="19"/>
    </location>
</feature>
<name>A0AAW6TSZ5_9BACT</name>
<feature type="chain" id="PRO_5043756433" evidence="1">
    <location>
        <begin position="20"/>
        <end position="450"/>
    </location>
</feature>
<evidence type="ECO:0000256" key="1">
    <source>
        <dbReference type="SAM" id="SignalP"/>
    </source>
</evidence>
<dbReference type="AlphaFoldDB" id="A0AAW6TSZ5"/>
<accession>A0AAW6TSZ5</accession>
<evidence type="ECO:0000313" key="4">
    <source>
        <dbReference type="Proteomes" id="UP001431776"/>
    </source>
</evidence>
<evidence type="ECO:0000259" key="2">
    <source>
        <dbReference type="Pfam" id="PF13598"/>
    </source>
</evidence>
<gene>
    <name evidence="3" type="ORF">QJ522_04950</name>
</gene>
<comment type="caution">
    <text evidence="3">The sequence shown here is derived from an EMBL/GenBank/DDBJ whole genome shotgun (WGS) entry which is preliminary data.</text>
</comment>
<evidence type="ECO:0000313" key="3">
    <source>
        <dbReference type="EMBL" id="MDI6448382.1"/>
    </source>
</evidence>
<sequence>MKRLIASLLIFAIAGVANAKVDLTTLPTRDTVQLTIYNSADMTLARESRALTLKEGANALQFSWENTLIDPTSLEMLPKNHAGRIDIAELVFPPRVRNLGLWNIHSEVSGKVPVEITYLTSGLTWRAFYMGTLSADEKTMRLEGYVRVTNNSGEDYENAQVRVIVGKVHLLDEIAELARREYPYGRPGVVRPPTPSMPAPSAVMLRQRAAGREMMAAADMAAPKEIIKEGLSEYFLYTIEGTETIPNGWSKRLQSFDVDGVPVVNLYKYEAERYGDRVMRFLSFANDTEHKLGETPIPDGMLKVYRGVDDAKHLSYEGQSSFKYIPVGEKVELNLGTVADVVVEPKLMEVRSDNHRFDRNRNVAGWDDIHTWRIEVRNTRDVPIKVEIMRNFDAPHWDITHSGSIDGYEKVDLDTVKFTVELPGRSQKTFEYTTTLYRGVRTEDYNRRTR</sequence>
<proteinExistence type="predicted"/>
<dbReference type="PANTHER" id="PTHR38075:SF1">
    <property type="entry name" value="DUF4139 DOMAIN-CONTAINING PROTEIN"/>
    <property type="match status" value="1"/>
</dbReference>
<organism evidence="3 4">
    <name type="scientific">Anaerobaca lacustris</name>
    <dbReference type="NCBI Taxonomy" id="3044600"/>
    <lineage>
        <taxon>Bacteria</taxon>
        <taxon>Pseudomonadati</taxon>
        <taxon>Planctomycetota</taxon>
        <taxon>Phycisphaerae</taxon>
        <taxon>Sedimentisphaerales</taxon>
        <taxon>Anaerobacaceae</taxon>
        <taxon>Anaerobaca</taxon>
    </lineage>
</organism>
<keyword evidence="1" id="KW-0732">Signal</keyword>
<dbReference type="EMBL" id="JASCXX010000004">
    <property type="protein sequence ID" value="MDI6448382.1"/>
    <property type="molecule type" value="Genomic_DNA"/>
</dbReference>
<protein>
    <submittedName>
        <fullName evidence="3">DUF4139 domain-containing protein</fullName>
    </submittedName>
</protein>
<dbReference type="PANTHER" id="PTHR38075">
    <property type="entry name" value="DUF4139 DOMAIN-CONTAINING PROTEIN"/>
    <property type="match status" value="1"/>
</dbReference>
<feature type="domain" description="DUF4139" evidence="2">
    <location>
        <begin position="114"/>
        <end position="389"/>
    </location>
</feature>
<reference evidence="3" key="1">
    <citation type="submission" date="2023-05" db="EMBL/GenBank/DDBJ databases">
        <title>Anaerotaeda fermentans gen. nov., sp. nov., a novel anaerobic planctomycete of the new family within the order Sedimentisphaerales isolated from Taman Peninsula, Russia.</title>
        <authorList>
            <person name="Khomyakova M.A."/>
            <person name="Merkel A.Y."/>
            <person name="Slobodkin A.I."/>
        </authorList>
    </citation>
    <scope>NUCLEOTIDE SEQUENCE</scope>
    <source>
        <strain evidence="3">M17dextr</strain>
    </source>
</reference>
<dbReference type="InterPro" id="IPR037291">
    <property type="entry name" value="DUF4139"/>
</dbReference>